<dbReference type="Proteomes" id="UP000887565">
    <property type="component" value="Unplaced"/>
</dbReference>
<dbReference type="AlphaFoldDB" id="A0A915KZ00"/>
<reference evidence="2" key="1">
    <citation type="submission" date="2022-11" db="UniProtKB">
        <authorList>
            <consortium name="WormBaseParasite"/>
        </authorList>
    </citation>
    <scope>IDENTIFICATION</scope>
</reference>
<protein>
    <submittedName>
        <fullName evidence="2">Uncharacterized protein</fullName>
    </submittedName>
</protein>
<accession>A0A915KZ00</accession>
<sequence>MTAIQIPPVKPLWEQPSTKIGHLSMWKQQLDVMYDLTEAQSPINKKLEDAEKNLIMYMHLGMESI</sequence>
<keyword evidence="1" id="KW-1185">Reference proteome</keyword>
<organism evidence="1 2">
    <name type="scientific">Romanomermis culicivorax</name>
    <name type="common">Nematode worm</name>
    <dbReference type="NCBI Taxonomy" id="13658"/>
    <lineage>
        <taxon>Eukaryota</taxon>
        <taxon>Metazoa</taxon>
        <taxon>Ecdysozoa</taxon>
        <taxon>Nematoda</taxon>
        <taxon>Enoplea</taxon>
        <taxon>Dorylaimia</taxon>
        <taxon>Mermithida</taxon>
        <taxon>Mermithoidea</taxon>
        <taxon>Mermithidae</taxon>
        <taxon>Romanomermis</taxon>
    </lineage>
</organism>
<proteinExistence type="predicted"/>
<dbReference type="WBParaSite" id="nRc.2.0.1.t43415-RA">
    <property type="protein sequence ID" value="nRc.2.0.1.t43415-RA"/>
    <property type="gene ID" value="nRc.2.0.1.g43415"/>
</dbReference>
<name>A0A915KZ00_ROMCU</name>
<evidence type="ECO:0000313" key="2">
    <source>
        <dbReference type="WBParaSite" id="nRc.2.0.1.t43415-RA"/>
    </source>
</evidence>
<evidence type="ECO:0000313" key="1">
    <source>
        <dbReference type="Proteomes" id="UP000887565"/>
    </source>
</evidence>